<protein>
    <submittedName>
        <fullName evidence="1">Uncharacterized protein</fullName>
    </submittedName>
</protein>
<proteinExistence type="predicted"/>
<organism evidence="1 2">
    <name type="scientific">Araneus ventricosus</name>
    <name type="common">Orbweaver spider</name>
    <name type="synonym">Epeira ventricosa</name>
    <dbReference type="NCBI Taxonomy" id="182803"/>
    <lineage>
        <taxon>Eukaryota</taxon>
        <taxon>Metazoa</taxon>
        <taxon>Ecdysozoa</taxon>
        <taxon>Arthropoda</taxon>
        <taxon>Chelicerata</taxon>
        <taxon>Arachnida</taxon>
        <taxon>Araneae</taxon>
        <taxon>Araneomorphae</taxon>
        <taxon>Entelegynae</taxon>
        <taxon>Araneoidea</taxon>
        <taxon>Araneidae</taxon>
        <taxon>Araneus</taxon>
    </lineage>
</organism>
<evidence type="ECO:0000313" key="1">
    <source>
        <dbReference type="EMBL" id="GBM47968.1"/>
    </source>
</evidence>
<comment type="caution">
    <text evidence="1">The sequence shown here is derived from an EMBL/GenBank/DDBJ whole genome shotgun (WGS) entry which is preliminary data.</text>
</comment>
<name>A0A4Y2G5R8_ARAVE</name>
<dbReference type="EMBL" id="BGPR01001201">
    <property type="protein sequence ID" value="GBM47968.1"/>
    <property type="molecule type" value="Genomic_DNA"/>
</dbReference>
<dbReference type="Proteomes" id="UP000499080">
    <property type="component" value="Unassembled WGS sequence"/>
</dbReference>
<dbReference type="AlphaFoldDB" id="A0A4Y2G5R8"/>
<reference evidence="1 2" key="1">
    <citation type="journal article" date="2019" name="Sci. Rep.">
        <title>Orb-weaving spider Araneus ventricosus genome elucidates the spidroin gene catalogue.</title>
        <authorList>
            <person name="Kono N."/>
            <person name="Nakamura H."/>
            <person name="Ohtoshi R."/>
            <person name="Moran D.A.P."/>
            <person name="Shinohara A."/>
            <person name="Yoshida Y."/>
            <person name="Fujiwara M."/>
            <person name="Mori M."/>
            <person name="Tomita M."/>
            <person name="Arakawa K."/>
        </authorList>
    </citation>
    <scope>NUCLEOTIDE SEQUENCE [LARGE SCALE GENOMIC DNA]</scope>
</reference>
<evidence type="ECO:0000313" key="2">
    <source>
        <dbReference type="Proteomes" id="UP000499080"/>
    </source>
</evidence>
<keyword evidence="2" id="KW-1185">Reference proteome</keyword>
<sequence length="109" mass="12308">MTPYSRFFHVNTVQNGALKLQYVRWVRNVLSLRGTSLGEADAQLACTRVTQAVPSAGIKLWKQRHISLVALSSYFSTYTRAVLGLCTHMKFALHFVLLKGCMFEGKKNK</sequence>
<accession>A0A4Y2G5R8</accession>
<gene>
    <name evidence="1" type="ORF">AVEN_237518_1</name>
</gene>